<name>A0AAV2TZ28_CALDB</name>
<evidence type="ECO:0000256" key="4">
    <source>
        <dbReference type="ARBA" id="ARBA00022856"/>
    </source>
</evidence>
<evidence type="ECO:0000313" key="8">
    <source>
        <dbReference type="EMBL" id="CAL5141512.1"/>
    </source>
</evidence>
<reference evidence="8" key="1">
    <citation type="submission" date="2024-06" db="EMBL/GenBank/DDBJ databases">
        <authorList>
            <person name="Liu X."/>
            <person name="Lenzi L."/>
            <person name="Haldenby T S."/>
            <person name="Uol C."/>
        </authorList>
    </citation>
    <scope>NUCLEOTIDE SEQUENCE</scope>
</reference>
<organism evidence="8 9">
    <name type="scientific">Calicophoron daubneyi</name>
    <name type="common">Rumen fluke</name>
    <name type="synonym">Paramphistomum daubneyi</name>
    <dbReference type="NCBI Taxonomy" id="300641"/>
    <lineage>
        <taxon>Eukaryota</taxon>
        <taxon>Metazoa</taxon>
        <taxon>Spiralia</taxon>
        <taxon>Lophotrochozoa</taxon>
        <taxon>Platyhelminthes</taxon>
        <taxon>Trematoda</taxon>
        <taxon>Digenea</taxon>
        <taxon>Plagiorchiida</taxon>
        <taxon>Pronocephalata</taxon>
        <taxon>Paramphistomoidea</taxon>
        <taxon>Paramphistomidae</taxon>
        <taxon>Calicophoron</taxon>
    </lineage>
</organism>
<comment type="caution">
    <text evidence="8">The sequence shown here is derived from an EMBL/GenBank/DDBJ whole genome shotgun (WGS) entry which is preliminary data.</text>
</comment>
<dbReference type="GO" id="GO:0015833">
    <property type="term" value="P:peptide transport"/>
    <property type="evidence" value="ECO:0007669"/>
    <property type="project" value="UniProtKB-KW"/>
</dbReference>
<keyword evidence="4" id="KW-0653">Protein transport</keyword>
<evidence type="ECO:0000256" key="3">
    <source>
        <dbReference type="ARBA" id="ARBA00022692"/>
    </source>
</evidence>
<feature type="transmembrane region" description="Helical" evidence="7">
    <location>
        <begin position="435"/>
        <end position="456"/>
    </location>
</feature>
<protein>
    <recommendedName>
        <fullName evidence="10">Solute carrier family 15 member 1</fullName>
    </recommendedName>
</protein>
<dbReference type="GO" id="GO:0016020">
    <property type="term" value="C:membrane"/>
    <property type="evidence" value="ECO:0007669"/>
    <property type="project" value="UniProtKB-SubCell"/>
</dbReference>
<dbReference type="SUPFAM" id="SSF103473">
    <property type="entry name" value="MFS general substrate transporter"/>
    <property type="match status" value="1"/>
</dbReference>
<feature type="transmembrane region" description="Helical" evidence="7">
    <location>
        <begin position="735"/>
        <end position="754"/>
    </location>
</feature>
<keyword evidence="4" id="KW-0813">Transport</keyword>
<accession>A0AAV2TZ28</accession>
<keyword evidence="6 7" id="KW-0472">Membrane</keyword>
<evidence type="ECO:0000256" key="2">
    <source>
        <dbReference type="ARBA" id="ARBA00005982"/>
    </source>
</evidence>
<evidence type="ECO:0000256" key="1">
    <source>
        <dbReference type="ARBA" id="ARBA00004141"/>
    </source>
</evidence>
<dbReference type="Gene3D" id="1.20.1250.20">
    <property type="entry name" value="MFS general substrate transporter like domains"/>
    <property type="match status" value="2"/>
</dbReference>
<keyword evidence="4" id="KW-0571">Peptide transport</keyword>
<feature type="transmembrane region" description="Helical" evidence="7">
    <location>
        <begin position="142"/>
        <end position="161"/>
    </location>
</feature>
<feature type="transmembrane region" description="Helical" evidence="7">
    <location>
        <begin position="215"/>
        <end position="237"/>
    </location>
</feature>
<evidence type="ECO:0000313" key="9">
    <source>
        <dbReference type="Proteomes" id="UP001497525"/>
    </source>
</evidence>
<evidence type="ECO:0000256" key="5">
    <source>
        <dbReference type="ARBA" id="ARBA00022989"/>
    </source>
</evidence>
<keyword evidence="3 7" id="KW-0812">Transmembrane</keyword>
<proteinExistence type="inferred from homology"/>
<feature type="transmembrane region" description="Helical" evidence="7">
    <location>
        <begin position="115"/>
        <end position="135"/>
    </location>
</feature>
<dbReference type="EMBL" id="CAXLJL010000889">
    <property type="protein sequence ID" value="CAL5141512.1"/>
    <property type="molecule type" value="Genomic_DNA"/>
</dbReference>
<comment type="subcellular location">
    <subcellularLocation>
        <location evidence="1">Membrane</location>
        <topology evidence="1">Multi-pass membrane protein</topology>
    </subcellularLocation>
</comment>
<comment type="similarity">
    <text evidence="2">Belongs to the major facilitator superfamily. Proton-dependent oligopeptide transporter (POT/PTR) (TC 2.A.17) family.</text>
</comment>
<evidence type="ECO:0008006" key="10">
    <source>
        <dbReference type="Google" id="ProtNLM"/>
    </source>
</evidence>
<feature type="transmembrane region" description="Helical" evidence="7">
    <location>
        <begin position="703"/>
        <end position="723"/>
    </location>
</feature>
<dbReference type="Pfam" id="PF00854">
    <property type="entry name" value="PTR2"/>
    <property type="match status" value="2"/>
</dbReference>
<dbReference type="InterPro" id="IPR036259">
    <property type="entry name" value="MFS_trans_sf"/>
</dbReference>
<sequence length="865" mass="96935">MNPAKFCEQKSKSGTELSTIAEFEPLEKETNLKRDDEDSKELLLQNGKKNEKSSQILHESHRVSNTYRSLLSIPGPAYVVVIYLLFEKMAFLGIQSILPLFLTVCMGFHETAGRVVYHCFSAVSCLLPLVGGMMADNSLGRFKTIIVFLTILTVSNLATLLCAVIKFWAWFVLIAVFVIYVGSGGAKACLSAFGADQLSKRGSEGMEEEPSEEQVVRYFSVIYFAVNLGALAGQILMPSLRGYTLTGQATALDKSDYGYPLAFGTASSIYLVIIVLFLSFSRFFTKKSPEGAIISKYFRYFLRILRRRSSCVKKSIPRAPFPGPAVHRDHEGKYLEQENEEFSPTFVQQFRQTLSVTTLFLPLPVFWALYEQQGSTWVFQANRMDGTIWRDWEIKPEQMLIVNEIICMLGIPVMNTLIYPLLARVHLLKKLTSRMIFGYLLASSSFLCSSVIELLIAKRTYGSLALATSKGSMFVHNQVVDCPLSVDVYDALSNRTVYAGSIDFGHSTPKLTISPQQLQVSVRTDKRCNTTAWNRRYQRNSFSVSVPISPKKLTVLVCRLSPNKNKTHKLLHIDRIHFDPRTISGNLAKLLMVDLREEAILQTKVEFRLPDTAARIYSLANSSSFLSLGAGTYSVNLFHSSRREPSIGSQNITLGLASASMLFLRNAEALKRGEDTCRECITVSNLTIHQAKPVRLLAQIPQIFLMTFAEICISISAISFAYANAPQGMKTVIHALNQFTMFAGNFVVIICTLIMQYMKSEFSEQITYGLLSALCAGATAWLSAQYDKHKSTDFVEPKEMEDWERKLPTRTARAYSDLTSVQEFFPLPEDYEYIRPRMHSLCVRSSSDPNRVPALAANSLVSTVA</sequence>
<evidence type="ECO:0000256" key="6">
    <source>
        <dbReference type="ARBA" id="ARBA00023136"/>
    </source>
</evidence>
<feature type="transmembrane region" description="Helical" evidence="7">
    <location>
        <begin position="167"/>
        <end position="194"/>
    </location>
</feature>
<dbReference type="InterPro" id="IPR000109">
    <property type="entry name" value="POT_fam"/>
</dbReference>
<keyword evidence="5 7" id="KW-1133">Transmembrane helix</keyword>
<dbReference type="Proteomes" id="UP001497525">
    <property type="component" value="Unassembled WGS sequence"/>
</dbReference>
<feature type="transmembrane region" description="Helical" evidence="7">
    <location>
        <begin position="400"/>
        <end position="423"/>
    </location>
</feature>
<dbReference type="GO" id="GO:0022857">
    <property type="term" value="F:transmembrane transporter activity"/>
    <property type="evidence" value="ECO:0007669"/>
    <property type="project" value="InterPro"/>
</dbReference>
<feature type="transmembrane region" description="Helical" evidence="7">
    <location>
        <begin position="766"/>
        <end position="784"/>
    </location>
</feature>
<gene>
    <name evidence="8" type="ORF">CDAUBV1_LOCUS16746</name>
</gene>
<dbReference type="PANTHER" id="PTHR11654">
    <property type="entry name" value="OLIGOPEPTIDE TRANSPORTER-RELATED"/>
    <property type="match status" value="1"/>
</dbReference>
<evidence type="ECO:0000256" key="7">
    <source>
        <dbReference type="SAM" id="Phobius"/>
    </source>
</evidence>
<feature type="transmembrane region" description="Helical" evidence="7">
    <location>
        <begin position="257"/>
        <end position="278"/>
    </location>
</feature>
<dbReference type="AlphaFoldDB" id="A0AAV2TZ28"/>